<comment type="caution">
    <text evidence="1">The sequence shown here is derived from an EMBL/GenBank/DDBJ whole genome shotgun (WGS) entry which is preliminary data.</text>
</comment>
<dbReference type="Proteomes" id="UP000885648">
    <property type="component" value="Unassembled WGS sequence"/>
</dbReference>
<feature type="non-terminal residue" evidence="1">
    <location>
        <position position="1"/>
    </location>
</feature>
<reference evidence="1" key="1">
    <citation type="journal article" date="2020" name="mSystems">
        <title>Genome- and Community-Level Interaction Insights into Carbon Utilization and Element Cycling Functions of Hydrothermarchaeota in Hydrothermal Sediment.</title>
        <authorList>
            <person name="Zhou Z."/>
            <person name="Liu Y."/>
            <person name="Xu W."/>
            <person name="Pan J."/>
            <person name="Luo Z.H."/>
            <person name="Li M."/>
        </authorList>
    </citation>
    <scope>NUCLEOTIDE SEQUENCE</scope>
    <source>
        <strain evidence="1">SpSt-1183</strain>
    </source>
</reference>
<evidence type="ECO:0000313" key="1">
    <source>
        <dbReference type="EMBL" id="HDS63717.1"/>
    </source>
</evidence>
<sequence length="41" mass="4793">KARIFWYQIKEIKIKLILHNLTKAIQAILVLVVVEGFNKAE</sequence>
<organism evidence="1">
    <name type="scientific">Methanofollis liminatans</name>
    <dbReference type="NCBI Taxonomy" id="2201"/>
    <lineage>
        <taxon>Archaea</taxon>
        <taxon>Methanobacteriati</taxon>
        <taxon>Methanobacteriota</taxon>
        <taxon>Stenosarchaea group</taxon>
        <taxon>Methanomicrobia</taxon>
        <taxon>Methanomicrobiales</taxon>
        <taxon>Methanomicrobiaceae</taxon>
        <taxon>Methanofollis</taxon>
    </lineage>
</organism>
<dbReference type="EMBL" id="DSBY01000255">
    <property type="protein sequence ID" value="HDS63717.1"/>
    <property type="molecule type" value="Genomic_DNA"/>
</dbReference>
<accession>A0A831LRR6</accession>
<gene>
    <name evidence="1" type="ORF">ENN52_06285</name>
</gene>
<name>A0A831LRR6_9EURY</name>
<proteinExistence type="predicted"/>
<protein>
    <submittedName>
        <fullName evidence="1">IS5/IS1182 family transposase</fullName>
    </submittedName>
</protein>
<dbReference type="AlphaFoldDB" id="A0A831LRR6"/>